<comment type="similarity">
    <text evidence="1">Belongs to the YciI family.</text>
</comment>
<dbReference type="RefSeq" id="WP_035396483.1">
    <property type="nucleotide sequence ID" value="NZ_CP042163.1"/>
</dbReference>
<dbReference type="SUPFAM" id="SSF54909">
    <property type="entry name" value="Dimeric alpha+beta barrel"/>
    <property type="match status" value="1"/>
</dbReference>
<dbReference type="InterPro" id="IPR011008">
    <property type="entry name" value="Dimeric_a/b-barrel"/>
</dbReference>
<organism evidence="3 4">
    <name type="scientific">Shouchella miscanthi</name>
    <dbReference type="NCBI Taxonomy" id="2598861"/>
    <lineage>
        <taxon>Bacteria</taxon>
        <taxon>Bacillati</taxon>
        <taxon>Bacillota</taxon>
        <taxon>Bacilli</taxon>
        <taxon>Bacillales</taxon>
        <taxon>Bacillaceae</taxon>
        <taxon>Shouchella</taxon>
    </lineage>
</organism>
<dbReference type="PANTHER" id="PTHR37828">
    <property type="entry name" value="GSR2449 PROTEIN"/>
    <property type="match status" value="1"/>
</dbReference>
<evidence type="ECO:0000259" key="2">
    <source>
        <dbReference type="Pfam" id="PF03795"/>
    </source>
</evidence>
<reference evidence="3 4" key="1">
    <citation type="submission" date="2023-03" db="EMBL/GenBank/DDBJ databases">
        <title>Bacillus Genome Sequencing.</title>
        <authorList>
            <person name="Dunlap C."/>
        </authorList>
    </citation>
    <scope>NUCLEOTIDE SEQUENCE [LARGE SCALE GENOMIC DNA]</scope>
    <source>
        <strain evidence="3 4">B-4107</strain>
    </source>
</reference>
<dbReference type="Proteomes" id="UP001341820">
    <property type="component" value="Unassembled WGS sequence"/>
</dbReference>
<name>A0ABU6NQK9_9BACI</name>
<dbReference type="InterPro" id="IPR005545">
    <property type="entry name" value="YCII"/>
</dbReference>
<evidence type="ECO:0000256" key="1">
    <source>
        <dbReference type="ARBA" id="ARBA00007689"/>
    </source>
</evidence>
<keyword evidence="4" id="KW-1185">Reference proteome</keyword>
<dbReference type="Pfam" id="PF03795">
    <property type="entry name" value="YCII"/>
    <property type="match status" value="1"/>
</dbReference>
<accession>A0ABU6NQK9</accession>
<proteinExistence type="inferred from homology"/>
<sequence>MIYYAVFLPLLDLEKSQKYRPQHLDYLEQKRDEGKIFVNGPFVDGTGGLVIYQVSSLEEVKEIVQNDPYVLKGARGFEIHEWAMVGL</sequence>
<dbReference type="EMBL" id="JAROAS010000068">
    <property type="protein sequence ID" value="MED4130481.1"/>
    <property type="molecule type" value="Genomic_DNA"/>
</dbReference>
<protein>
    <submittedName>
        <fullName evidence="3">YciI family protein</fullName>
    </submittedName>
</protein>
<dbReference type="PANTHER" id="PTHR37828:SF1">
    <property type="entry name" value="YCII-RELATED DOMAIN-CONTAINING PROTEIN"/>
    <property type="match status" value="1"/>
</dbReference>
<evidence type="ECO:0000313" key="4">
    <source>
        <dbReference type="Proteomes" id="UP001341820"/>
    </source>
</evidence>
<feature type="domain" description="YCII-related" evidence="2">
    <location>
        <begin position="13"/>
        <end position="82"/>
    </location>
</feature>
<comment type="caution">
    <text evidence="3">The sequence shown here is derived from an EMBL/GenBank/DDBJ whole genome shotgun (WGS) entry which is preliminary data.</text>
</comment>
<evidence type="ECO:0000313" key="3">
    <source>
        <dbReference type="EMBL" id="MED4130481.1"/>
    </source>
</evidence>
<gene>
    <name evidence="3" type="ORF">P5F74_20420</name>
</gene>
<dbReference type="Gene3D" id="3.30.70.1060">
    <property type="entry name" value="Dimeric alpha+beta barrel"/>
    <property type="match status" value="1"/>
</dbReference>